<name>L8GTW1_ACACF</name>
<accession>L8GTW1</accession>
<dbReference type="EMBL" id="KB008000">
    <property type="protein sequence ID" value="ELR16382.1"/>
    <property type="molecule type" value="Genomic_DNA"/>
</dbReference>
<dbReference type="KEGG" id="acan:ACA1_047520"/>
<reference evidence="1 2" key="1">
    <citation type="journal article" date="2013" name="Genome Biol.">
        <title>Genome of Acanthamoeba castellanii highlights extensive lateral gene transfer and early evolution of tyrosine kinase signaling.</title>
        <authorList>
            <person name="Clarke M."/>
            <person name="Lohan A.J."/>
            <person name="Liu B."/>
            <person name="Lagkouvardos I."/>
            <person name="Roy S."/>
            <person name="Zafar N."/>
            <person name="Bertelli C."/>
            <person name="Schilde C."/>
            <person name="Kianianmomeni A."/>
            <person name="Burglin T.R."/>
            <person name="Frech C."/>
            <person name="Turcotte B."/>
            <person name="Kopec K.O."/>
            <person name="Synnott J.M."/>
            <person name="Choo C."/>
            <person name="Paponov I."/>
            <person name="Finkler A."/>
            <person name="Soon Heng Tan C."/>
            <person name="Hutchins A.P."/>
            <person name="Weinmeier T."/>
            <person name="Rattei T."/>
            <person name="Chu J.S."/>
            <person name="Gimenez G."/>
            <person name="Irimia M."/>
            <person name="Rigden D.J."/>
            <person name="Fitzpatrick D.A."/>
            <person name="Lorenzo-Morales J."/>
            <person name="Bateman A."/>
            <person name="Chiu C.H."/>
            <person name="Tang P."/>
            <person name="Hegemann P."/>
            <person name="Fromm H."/>
            <person name="Raoult D."/>
            <person name="Greub G."/>
            <person name="Miranda-Saavedra D."/>
            <person name="Chen N."/>
            <person name="Nash P."/>
            <person name="Ginger M.L."/>
            <person name="Horn M."/>
            <person name="Schaap P."/>
            <person name="Caler L."/>
            <person name="Loftus B."/>
        </authorList>
    </citation>
    <scope>NUCLEOTIDE SEQUENCE [LARGE SCALE GENOMIC DNA]</scope>
    <source>
        <strain evidence="1 2">Neff</strain>
    </source>
</reference>
<dbReference type="RefSeq" id="XP_004338395.1">
    <property type="nucleotide sequence ID" value="XM_004338347.1"/>
</dbReference>
<evidence type="ECO:0000313" key="1">
    <source>
        <dbReference type="EMBL" id="ELR16382.1"/>
    </source>
</evidence>
<proteinExistence type="predicted"/>
<protein>
    <submittedName>
        <fullName evidence="1">Uncharacterized protein</fullName>
    </submittedName>
</protein>
<keyword evidence="2" id="KW-1185">Reference proteome</keyword>
<dbReference type="AlphaFoldDB" id="L8GTW1"/>
<dbReference type="GeneID" id="14917066"/>
<gene>
    <name evidence="1" type="ORF">ACA1_047520</name>
</gene>
<evidence type="ECO:0000313" key="2">
    <source>
        <dbReference type="Proteomes" id="UP000011083"/>
    </source>
</evidence>
<dbReference type="Proteomes" id="UP000011083">
    <property type="component" value="Unassembled WGS sequence"/>
</dbReference>
<organism evidence="1 2">
    <name type="scientific">Acanthamoeba castellanii (strain ATCC 30010 / Neff)</name>
    <dbReference type="NCBI Taxonomy" id="1257118"/>
    <lineage>
        <taxon>Eukaryota</taxon>
        <taxon>Amoebozoa</taxon>
        <taxon>Discosea</taxon>
        <taxon>Longamoebia</taxon>
        <taxon>Centramoebida</taxon>
        <taxon>Acanthamoebidae</taxon>
        <taxon>Acanthamoeba</taxon>
    </lineage>
</organism>
<sequence length="110" mass="12010">MTLPVRSMLPSSISWAESLKDRDAALPLFDKNLAQTVSPNTGAADRLGVLEALLENIQGRWFSQRQTVSVAFESGPSEVSMGSVHTVLAQGTDDPYFCDTHTDELKTVQE</sequence>
<dbReference type="VEuPathDB" id="AmoebaDB:ACA1_047520"/>